<protein>
    <submittedName>
        <fullName evidence="1">Uncharacterized protein</fullName>
    </submittedName>
</protein>
<evidence type="ECO:0000313" key="1">
    <source>
        <dbReference type="EMBL" id="MFC3758622.1"/>
    </source>
</evidence>
<accession>A0ABV7Y1K6</accession>
<sequence length="502" mass="58582">MNQKYTDLRTKILAPADLILFDEVIGTMTGGFYRSSYIMAWVNIIESLKNKLYQLAALEDSRAKTAVTDIENLESSGLSTDRKIFEQCAVCDIIRPTQKSTIEFLWGQRCIYAHPYNTSPSIEDLDYIINQAVTIVLSKEVDFNKNYIDEFCSNIITRPHLVDNDENKILQLANNILVRVKENLHPYYFKKLFFYYGSNLDKPNEIKKIEIIVKHLILKTTYDFSDKNWAFESRAISFAENFTICVVDQNFWAKVDDRVKDVLINYFVNLQDNNTITKLAEVYGKLQSLSILEDEYKNKFFTKLDSLRFSLSIYYYGNADKQFERIIKELKTWQFSQMNVVIDFIDSEFGINALSNFNLEQNIELGRVLYASADEGHWKSRSLIAFENFNTSKLSKEIFAGIIIGHFINIKNEVRFDDERAHFALKVLNELDDSLIDLVYAKIFDVLDNGTQQYPNEIYVFGNDTMKNIANKVNLLKLKWKSKNFDNYNLLDNKVKKYFQLP</sequence>
<reference evidence="2" key="1">
    <citation type="journal article" date="2019" name="Int. J. Syst. Evol. Microbiol.">
        <title>The Global Catalogue of Microorganisms (GCM) 10K type strain sequencing project: providing services to taxonomists for standard genome sequencing and annotation.</title>
        <authorList>
            <consortium name="The Broad Institute Genomics Platform"/>
            <consortium name="The Broad Institute Genome Sequencing Center for Infectious Disease"/>
            <person name="Wu L."/>
            <person name="Ma J."/>
        </authorList>
    </citation>
    <scope>NUCLEOTIDE SEQUENCE [LARGE SCALE GENOMIC DNA]</scope>
    <source>
        <strain evidence="2">CECT 7798</strain>
    </source>
</reference>
<gene>
    <name evidence="1" type="ORF">ACFONJ_21785</name>
</gene>
<name>A0ABV7Y1K6_9FLAO</name>
<dbReference type="Proteomes" id="UP001595735">
    <property type="component" value="Unassembled WGS sequence"/>
</dbReference>
<proteinExistence type="predicted"/>
<organism evidence="1 2">
    <name type="scientific">Chryseobacterium tructae</name>
    <dbReference type="NCBI Taxonomy" id="1037380"/>
    <lineage>
        <taxon>Bacteria</taxon>
        <taxon>Pseudomonadati</taxon>
        <taxon>Bacteroidota</taxon>
        <taxon>Flavobacteriia</taxon>
        <taxon>Flavobacteriales</taxon>
        <taxon>Weeksellaceae</taxon>
        <taxon>Chryseobacterium group</taxon>
        <taxon>Chryseobacterium</taxon>
    </lineage>
</organism>
<dbReference type="RefSeq" id="WP_290300618.1">
    <property type="nucleotide sequence ID" value="NZ_JAUFQR010000001.1"/>
</dbReference>
<evidence type="ECO:0000313" key="2">
    <source>
        <dbReference type="Proteomes" id="UP001595735"/>
    </source>
</evidence>
<keyword evidence="2" id="KW-1185">Reference proteome</keyword>
<comment type="caution">
    <text evidence="1">The sequence shown here is derived from an EMBL/GenBank/DDBJ whole genome shotgun (WGS) entry which is preliminary data.</text>
</comment>
<dbReference type="EMBL" id="JBHRYO010000002">
    <property type="protein sequence ID" value="MFC3758622.1"/>
    <property type="molecule type" value="Genomic_DNA"/>
</dbReference>